<dbReference type="Gene3D" id="3.90.70.80">
    <property type="match status" value="1"/>
</dbReference>
<sequence length="321" mass="35893">MTQILIPRGSAGSSSSPNQNRSSTMAVVLSPSSSSASPEQRVIMQLGEKTVDVQNDDVAGPINLIKGFGGLAGHLGDLQVGLVYRAGHHQLGRVYLHLGLIARVRDITSVMSRALALLPPKMMQRAKGLEVRKMVKDGNCLLRAVADQVYGKCGLYDLVRQMCIDYMVYGNIMEIQALSEMYNRPIHIYLYSYSLEPINVFHGSYNTDTPPIQISYHHGNHYNSLVDPRRLTIGAGLGFSSLQRVKQISRFVWQTNVDKDQVKAAIGAQQDRQVDNVNLSLWWALLAERHFYSELELTEKEIEHMVMAASRAEYLADDKFK</sequence>
<dbReference type="GO" id="GO:0004843">
    <property type="term" value="F:cysteine-type deubiquitinase activity"/>
    <property type="evidence" value="ECO:0007669"/>
    <property type="project" value="UniProtKB-EC"/>
</dbReference>
<dbReference type="GO" id="GO:0061578">
    <property type="term" value="F:K63-linked deubiquitinase activity"/>
    <property type="evidence" value="ECO:0007669"/>
    <property type="project" value="TreeGrafter"/>
</dbReference>
<feature type="domain" description="OTU" evidence="8">
    <location>
        <begin position="129"/>
        <end position="228"/>
    </location>
</feature>
<keyword evidence="5" id="KW-0833">Ubl conjugation pathway</keyword>
<evidence type="ECO:0000256" key="6">
    <source>
        <dbReference type="ARBA" id="ARBA00022801"/>
    </source>
</evidence>
<dbReference type="Proteomes" id="UP000826271">
    <property type="component" value="Unassembled WGS sequence"/>
</dbReference>
<evidence type="ECO:0000256" key="2">
    <source>
        <dbReference type="ARBA" id="ARBA00010407"/>
    </source>
</evidence>
<dbReference type="GO" id="GO:0016579">
    <property type="term" value="P:protein deubiquitination"/>
    <property type="evidence" value="ECO:0007669"/>
    <property type="project" value="TreeGrafter"/>
</dbReference>
<evidence type="ECO:0000313" key="10">
    <source>
        <dbReference type="Proteomes" id="UP000826271"/>
    </source>
</evidence>
<dbReference type="InterPro" id="IPR003323">
    <property type="entry name" value="OTU_dom"/>
</dbReference>
<comment type="catalytic activity">
    <reaction evidence="1">
        <text>Thiol-dependent hydrolysis of ester, thioester, amide, peptide and isopeptide bonds formed by the C-terminal Gly of ubiquitin (a 76-residue protein attached to proteins as an intracellular targeting signal).</text>
        <dbReference type="EC" id="3.4.19.12"/>
    </reaction>
</comment>
<evidence type="ECO:0000256" key="5">
    <source>
        <dbReference type="ARBA" id="ARBA00022786"/>
    </source>
</evidence>
<keyword evidence="4" id="KW-0645">Protease</keyword>
<keyword evidence="10" id="KW-1185">Reference proteome</keyword>
<organism evidence="9 10">
    <name type="scientific">Buddleja alternifolia</name>
    <dbReference type="NCBI Taxonomy" id="168488"/>
    <lineage>
        <taxon>Eukaryota</taxon>
        <taxon>Viridiplantae</taxon>
        <taxon>Streptophyta</taxon>
        <taxon>Embryophyta</taxon>
        <taxon>Tracheophyta</taxon>
        <taxon>Spermatophyta</taxon>
        <taxon>Magnoliopsida</taxon>
        <taxon>eudicotyledons</taxon>
        <taxon>Gunneridae</taxon>
        <taxon>Pentapetalae</taxon>
        <taxon>asterids</taxon>
        <taxon>lamiids</taxon>
        <taxon>Lamiales</taxon>
        <taxon>Scrophulariaceae</taxon>
        <taxon>Buddlejeae</taxon>
        <taxon>Buddleja</taxon>
    </lineage>
</organism>
<evidence type="ECO:0000256" key="4">
    <source>
        <dbReference type="ARBA" id="ARBA00022670"/>
    </source>
</evidence>
<dbReference type="SUPFAM" id="SSF54001">
    <property type="entry name" value="Cysteine proteinases"/>
    <property type="match status" value="1"/>
</dbReference>
<dbReference type="GO" id="GO:0006508">
    <property type="term" value="P:proteolysis"/>
    <property type="evidence" value="ECO:0007669"/>
    <property type="project" value="UniProtKB-KW"/>
</dbReference>
<accession>A0AAV6W0D7</accession>
<dbReference type="EC" id="3.4.19.12" evidence="3"/>
<feature type="compositionally biased region" description="Low complexity" evidence="7">
    <location>
        <begin position="7"/>
        <end position="33"/>
    </location>
</feature>
<gene>
    <name evidence="9" type="ORF">BUALT_BualtUnG0032700</name>
</gene>
<evidence type="ECO:0000259" key="8">
    <source>
        <dbReference type="PROSITE" id="PS50802"/>
    </source>
</evidence>
<reference evidence="9" key="1">
    <citation type="submission" date="2019-10" db="EMBL/GenBank/DDBJ databases">
        <authorList>
            <person name="Zhang R."/>
            <person name="Pan Y."/>
            <person name="Wang J."/>
            <person name="Ma R."/>
            <person name="Yu S."/>
        </authorList>
    </citation>
    <scope>NUCLEOTIDE SEQUENCE</scope>
    <source>
        <strain evidence="9">LA-IB0</strain>
        <tissue evidence="9">Leaf</tissue>
    </source>
</reference>
<dbReference type="EMBL" id="WHWC01000248">
    <property type="protein sequence ID" value="KAG8362834.1"/>
    <property type="molecule type" value="Genomic_DNA"/>
</dbReference>
<dbReference type="InterPro" id="IPR050704">
    <property type="entry name" value="Peptidase_C85-like"/>
</dbReference>
<name>A0AAV6W0D7_9LAMI</name>
<dbReference type="Gene3D" id="3.30.200.90">
    <property type="match status" value="1"/>
</dbReference>
<keyword evidence="6" id="KW-0378">Hydrolase</keyword>
<evidence type="ECO:0000256" key="1">
    <source>
        <dbReference type="ARBA" id="ARBA00000707"/>
    </source>
</evidence>
<dbReference type="InterPro" id="IPR038765">
    <property type="entry name" value="Papain-like_cys_pep_sf"/>
</dbReference>
<dbReference type="PANTHER" id="PTHR12419:SF4">
    <property type="entry name" value="OTU DOMAIN-CONTAINING PROTEIN 5"/>
    <property type="match status" value="1"/>
</dbReference>
<evidence type="ECO:0000313" key="9">
    <source>
        <dbReference type="EMBL" id="KAG8362834.1"/>
    </source>
</evidence>
<comment type="caution">
    <text evidence="9">The sequence shown here is derived from an EMBL/GenBank/DDBJ whole genome shotgun (WGS) entry which is preliminary data.</text>
</comment>
<evidence type="ECO:0000256" key="7">
    <source>
        <dbReference type="SAM" id="MobiDB-lite"/>
    </source>
</evidence>
<comment type="similarity">
    <text evidence="2">Belongs to the peptidase C85 family.</text>
</comment>
<dbReference type="PANTHER" id="PTHR12419">
    <property type="entry name" value="OTU DOMAIN CONTAINING PROTEIN"/>
    <property type="match status" value="1"/>
</dbReference>
<proteinExistence type="inferred from homology"/>
<dbReference type="PROSITE" id="PS50802">
    <property type="entry name" value="OTU"/>
    <property type="match status" value="1"/>
</dbReference>
<dbReference type="AlphaFoldDB" id="A0AAV6W0D7"/>
<protein>
    <recommendedName>
        <fullName evidence="3">ubiquitinyl hydrolase 1</fullName>
        <ecNumber evidence="3">3.4.19.12</ecNumber>
    </recommendedName>
</protein>
<evidence type="ECO:0000256" key="3">
    <source>
        <dbReference type="ARBA" id="ARBA00012759"/>
    </source>
</evidence>
<feature type="region of interest" description="Disordered" evidence="7">
    <location>
        <begin position="1"/>
        <end position="33"/>
    </location>
</feature>